<accession>A0A9W9EQT6</accession>
<keyword evidence="4" id="KW-0326">Glycosidase</keyword>
<dbReference type="SUPFAM" id="SSF75005">
    <property type="entry name" value="Arabinanase/levansucrase/invertase"/>
    <property type="match status" value="1"/>
</dbReference>
<dbReference type="Pfam" id="PF00251">
    <property type="entry name" value="Glyco_hydro_32N"/>
    <property type="match status" value="1"/>
</dbReference>
<reference evidence="7" key="2">
    <citation type="journal article" date="2023" name="IMA Fungus">
        <title>Comparative genomic study of the Penicillium genus elucidates a diverse pangenome and 15 lateral gene transfer events.</title>
        <authorList>
            <person name="Petersen C."/>
            <person name="Sorensen T."/>
            <person name="Nielsen M.R."/>
            <person name="Sondergaard T.E."/>
            <person name="Sorensen J.L."/>
            <person name="Fitzpatrick D.A."/>
            <person name="Frisvad J.C."/>
            <person name="Nielsen K.L."/>
        </authorList>
    </citation>
    <scope>NUCLEOTIDE SEQUENCE</scope>
    <source>
        <strain evidence="7">IBT 30761</strain>
    </source>
</reference>
<dbReference type="EMBL" id="JAPQKI010000010">
    <property type="protein sequence ID" value="KAJ5086209.1"/>
    <property type="molecule type" value="Genomic_DNA"/>
</dbReference>
<dbReference type="InterPro" id="IPR013148">
    <property type="entry name" value="Glyco_hydro_32_N"/>
</dbReference>
<reference evidence="7" key="1">
    <citation type="submission" date="2022-11" db="EMBL/GenBank/DDBJ databases">
        <authorList>
            <person name="Petersen C."/>
        </authorList>
    </citation>
    <scope>NUCLEOTIDE SEQUENCE</scope>
    <source>
        <strain evidence="7">IBT 30761</strain>
    </source>
</reference>
<keyword evidence="8" id="KW-1185">Reference proteome</keyword>
<evidence type="ECO:0000256" key="5">
    <source>
        <dbReference type="SAM" id="SignalP"/>
    </source>
</evidence>
<dbReference type="OrthoDB" id="202537at2759"/>
<evidence type="ECO:0000256" key="4">
    <source>
        <dbReference type="ARBA" id="ARBA00023295"/>
    </source>
</evidence>
<sequence>MLLALAFTLATQVVAEDFRPIYHFVPEENWMNEPNGLIKIKSTWHLFYQHNPTANVWGNLNWGHATSSDLVHWTHEPLAITSENGVEAFTGTSYYDADNTSGLGSSTSPPYLAYYTGYFPSNGTQDQRLAFSVDDGASWKKYQGNPIIPAAQESSHDETGG</sequence>
<keyword evidence="2 5" id="KW-0732">Signal</keyword>
<dbReference type="PANTHER" id="PTHR42800:SF1">
    <property type="entry name" value="EXOINULINASE INUD (AFU_ORTHOLOGUE AFUA_5G00480)"/>
    <property type="match status" value="1"/>
</dbReference>
<dbReference type="RefSeq" id="XP_056470887.1">
    <property type="nucleotide sequence ID" value="XM_056623471.1"/>
</dbReference>
<evidence type="ECO:0000313" key="8">
    <source>
        <dbReference type="Proteomes" id="UP001149074"/>
    </source>
</evidence>
<dbReference type="AlphaFoldDB" id="A0A9W9EQT6"/>
<evidence type="ECO:0000256" key="3">
    <source>
        <dbReference type="ARBA" id="ARBA00022801"/>
    </source>
</evidence>
<dbReference type="Proteomes" id="UP001149074">
    <property type="component" value="Unassembled WGS sequence"/>
</dbReference>
<feature type="signal peptide" evidence="5">
    <location>
        <begin position="1"/>
        <end position="15"/>
    </location>
</feature>
<name>A0A9W9EQT6_9EURO</name>
<evidence type="ECO:0000313" key="7">
    <source>
        <dbReference type="EMBL" id="KAJ5086209.1"/>
    </source>
</evidence>
<evidence type="ECO:0000256" key="2">
    <source>
        <dbReference type="ARBA" id="ARBA00022729"/>
    </source>
</evidence>
<gene>
    <name evidence="7" type="ORF">N7532_010980</name>
</gene>
<feature type="chain" id="PRO_5040854801" evidence="5">
    <location>
        <begin position="16"/>
        <end position="161"/>
    </location>
</feature>
<dbReference type="GO" id="GO:0005737">
    <property type="term" value="C:cytoplasm"/>
    <property type="evidence" value="ECO:0007669"/>
    <property type="project" value="TreeGrafter"/>
</dbReference>
<dbReference type="GO" id="GO:0004575">
    <property type="term" value="F:sucrose alpha-glucosidase activity"/>
    <property type="evidence" value="ECO:0007669"/>
    <property type="project" value="TreeGrafter"/>
</dbReference>
<comment type="caution">
    <text evidence="7">The sequence shown here is derived from an EMBL/GenBank/DDBJ whole genome shotgun (WGS) entry which is preliminary data.</text>
</comment>
<evidence type="ECO:0000259" key="6">
    <source>
        <dbReference type="Pfam" id="PF00251"/>
    </source>
</evidence>
<evidence type="ECO:0000256" key="1">
    <source>
        <dbReference type="ARBA" id="ARBA00009902"/>
    </source>
</evidence>
<protein>
    <submittedName>
        <fullName evidence="7">Glycosyl hydrolase</fullName>
    </submittedName>
</protein>
<dbReference type="InterPro" id="IPR023296">
    <property type="entry name" value="Glyco_hydro_beta-prop_sf"/>
</dbReference>
<keyword evidence="3 7" id="KW-0378">Hydrolase</keyword>
<dbReference type="GO" id="GO:0005987">
    <property type="term" value="P:sucrose catabolic process"/>
    <property type="evidence" value="ECO:0007669"/>
    <property type="project" value="TreeGrafter"/>
</dbReference>
<organism evidence="7 8">
    <name type="scientific">Penicillium argentinense</name>
    <dbReference type="NCBI Taxonomy" id="1131581"/>
    <lineage>
        <taxon>Eukaryota</taxon>
        <taxon>Fungi</taxon>
        <taxon>Dikarya</taxon>
        <taxon>Ascomycota</taxon>
        <taxon>Pezizomycotina</taxon>
        <taxon>Eurotiomycetes</taxon>
        <taxon>Eurotiomycetidae</taxon>
        <taxon>Eurotiales</taxon>
        <taxon>Aspergillaceae</taxon>
        <taxon>Penicillium</taxon>
    </lineage>
</organism>
<dbReference type="PANTHER" id="PTHR42800">
    <property type="entry name" value="EXOINULINASE INUD (AFU_ORTHOLOGUE AFUA_5G00480)"/>
    <property type="match status" value="1"/>
</dbReference>
<comment type="similarity">
    <text evidence="1">Belongs to the glycosyl hydrolase 32 family.</text>
</comment>
<dbReference type="Gene3D" id="2.115.10.20">
    <property type="entry name" value="Glycosyl hydrolase domain, family 43"/>
    <property type="match status" value="1"/>
</dbReference>
<feature type="domain" description="Glycosyl hydrolase family 32 N-terminal" evidence="6">
    <location>
        <begin position="23"/>
        <end position="154"/>
    </location>
</feature>
<dbReference type="GeneID" id="81362450"/>
<proteinExistence type="inferred from homology"/>